<dbReference type="GO" id="GO:0019212">
    <property type="term" value="F:phosphatase inhibitor activity"/>
    <property type="evidence" value="ECO:0007669"/>
    <property type="project" value="TreeGrafter"/>
</dbReference>
<feature type="compositionally biased region" description="Acidic residues" evidence="2">
    <location>
        <begin position="397"/>
        <end position="430"/>
    </location>
</feature>
<dbReference type="OMA" id="LNARGMW"/>
<dbReference type="KEGG" id="cthr:CTHT_0060770"/>
<evidence type="ECO:0000313" key="4">
    <source>
        <dbReference type="EMBL" id="EGS18062.1"/>
    </source>
</evidence>
<dbReference type="PANTHER" id="PTHR15111">
    <property type="entry name" value="RNA POLYMERASE II SUBUNIT 5-MEDIATING PROTEIN NNX3"/>
    <property type="match status" value="1"/>
</dbReference>
<dbReference type="AlphaFoldDB" id="G0SF46"/>
<dbReference type="InterPro" id="IPR052255">
    <property type="entry name" value="RNA_pol_II_subunit5-mediator"/>
</dbReference>
<protein>
    <recommendedName>
        <fullName evidence="3">DUF3835 domain-containing protein</fullName>
    </recommendedName>
</protein>
<dbReference type="RefSeq" id="XP_006696393.1">
    <property type="nucleotide sequence ID" value="XM_006696330.1"/>
</dbReference>
<feature type="compositionally biased region" description="Pro residues" evidence="2">
    <location>
        <begin position="605"/>
        <end position="619"/>
    </location>
</feature>
<name>G0SF46_CHATD</name>
<dbReference type="GeneID" id="18260115"/>
<feature type="compositionally biased region" description="Basic and acidic residues" evidence="2">
    <location>
        <begin position="277"/>
        <end position="295"/>
    </location>
</feature>
<evidence type="ECO:0000313" key="5">
    <source>
        <dbReference type="Proteomes" id="UP000008066"/>
    </source>
</evidence>
<feature type="compositionally biased region" description="Low complexity" evidence="2">
    <location>
        <begin position="216"/>
        <end position="225"/>
    </location>
</feature>
<dbReference type="InterPro" id="IPR024325">
    <property type="entry name" value="DUF3835"/>
</dbReference>
<dbReference type="InterPro" id="IPR039553">
    <property type="entry name" value="Prefoldin-like"/>
</dbReference>
<dbReference type="PANTHER" id="PTHR15111:SF0">
    <property type="entry name" value="UNCONVENTIONAL PREFOLDIN RPB5 INTERACTOR 1"/>
    <property type="match status" value="1"/>
</dbReference>
<dbReference type="Pfam" id="PF12927">
    <property type="entry name" value="DUF3835"/>
    <property type="match status" value="1"/>
</dbReference>
<evidence type="ECO:0000256" key="1">
    <source>
        <dbReference type="SAM" id="Coils"/>
    </source>
</evidence>
<feature type="compositionally biased region" description="Basic and acidic residues" evidence="2">
    <location>
        <begin position="443"/>
        <end position="454"/>
    </location>
</feature>
<feature type="compositionally biased region" description="Basic and acidic residues" evidence="2">
    <location>
        <begin position="228"/>
        <end position="244"/>
    </location>
</feature>
<accession>G0SF46</accession>
<evidence type="ECO:0000256" key="2">
    <source>
        <dbReference type="SAM" id="MobiDB-lite"/>
    </source>
</evidence>
<feature type="region of interest" description="Disordered" evidence="2">
    <location>
        <begin position="393"/>
        <end position="621"/>
    </location>
</feature>
<dbReference type="OrthoDB" id="21413at2759"/>
<keyword evidence="5" id="KW-1185">Reference proteome</keyword>
<proteinExistence type="predicted"/>
<feature type="compositionally biased region" description="Basic and acidic residues" evidence="2">
    <location>
        <begin position="514"/>
        <end position="532"/>
    </location>
</feature>
<dbReference type="Proteomes" id="UP000008066">
    <property type="component" value="Unassembled WGS sequence"/>
</dbReference>
<dbReference type="STRING" id="759272.G0SF46"/>
<gene>
    <name evidence="4" type="ORF">CTHT_0060770</name>
</gene>
<sequence>MAAQNQQQPSGGKDHLSDLDRHVQLLEAKVNQLRTSLEHWQQWFFEYSALKEEVEQLPRESEQSRIEALRRLRRDFDGKLLQGKELHEILGKPGHDVKPVEHILSVLGRRLDYVEKNIEGLNKLLEKEENRLAAASVVARPDLGTDEATGLPITDIIEELDENDNVVSSRLQRGGDLQPRIVEALKKMGIEEKDLPQDEEELEKSQPTTQDEAKAKAGAGATQAGGKKGVEDKAEENKPADEVKVYGPEPPPHPPQPRKRAKPKADVSAQKTTNNKAEAKADSQPKRAEANEINKSDATPSSSSPQKLSQPSEPASAKKSVSFAADTKPGHEPQPEPPKSLTAQRLEKLMQQAREQEKMDMSDAVIPENESPEEAKLRREMLEYSMSEIGPVVAELTLEESDYTTENDTTDWDDEDENEDDDDDDDDEDELGRSKKSPITPEYIRRMQELERRLGFQSHFSVKKNETKPEPLAPKASAQPPQKAAQPAKKPAKPMEGLARISVVSDAEMSDAPPAKKEKPKAKEKPKEEKPKERKKKSVSFASKLDIAPDTSAGPAPPPPKPKQRKTVHVGDIVEKGAEAELPESSESTSEGIIDDNAPRLPAHLFPPAPKPPAPPNPPELQTVAHTIVERPVAEEAVAPDELDDEILYKEAAVEYNRLRNKLIKQQGGFTSQERIIDSETGQVALDEELGGPKRVSRFKAAQLAKLR</sequence>
<organism evidence="5">
    <name type="scientific">Chaetomium thermophilum (strain DSM 1495 / CBS 144.50 / IMI 039719)</name>
    <name type="common">Thermochaetoides thermophila</name>
    <dbReference type="NCBI Taxonomy" id="759272"/>
    <lineage>
        <taxon>Eukaryota</taxon>
        <taxon>Fungi</taxon>
        <taxon>Dikarya</taxon>
        <taxon>Ascomycota</taxon>
        <taxon>Pezizomycotina</taxon>
        <taxon>Sordariomycetes</taxon>
        <taxon>Sordariomycetidae</taxon>
        <taxon>Sordariales</taxon>
        <taxon>Chaetomiaceae</taxon>
        <taxon>Thermochaetoides</taxon>
    </lineage>
</organism>
<keyword evidence="1" id="KW-0175">Coiled coil</keyword>
<feature type="compositionally biased region" description="Low complexity" evidence="2">
    <location>
        <begin position="473"/>
        <end position="489"/>
    </location>
</feature>
<dbReference type="eggNOG" id="ENOG502QVS0">
    <property type="taxonomic scope" value="Eukaryota"/>
</dbReference>
<feature type="coiled-coil region" evidence="1">
    <location>
        <begin position="111"/>
        <end position="138"/>
    </location>
</feature>
<evidence type="ECO:0000259" key="3">
    <source>
        <dbReference type="Pfam" id="PF12927"/>
    </source>
</evidence>
<dbReference type="HOGENOM" id="CLU_030204_0_0_1"/>
<feature type="domain" description="DUF3835" evidence="3">
    <location>
        <begin position="624"/>
        <end position="704"/>
    </location>
</feature>
<reference evidence="4 5" key="1">
    <citation type="journal article" date="2011" name="Cell">
        <title>Insight into structure and assembly of the nuclear pore complex by utilizing the genome of a eukaryotic thermophile.</title>
        <authorList>
            <person name="Amlacher S."/>
            <person name="Sarges P."/>
            <person name="Flemming D."/>
            <person name="van Noort V."/>
            <person name="Kunze R."/>
            <person name="Devos D.P."/>
            <person name="Arumugam M."/>
            <person name="Bork P."/>
            <person name="Hurt E."/>
        </authorList>
    </citation>
    <scope>NUCLEOTIDE SEQUENCE [LARGE SCALE GENOMIC DNA]</scope>
    <source>
        <strain evidence="5">DSM 1495 / CBS 144.50 / IMI 039719</strain>
    </source>
</reference>
<dbReference type="SUPFAM" id="SSF46579">
    <property type="entry name" value="Prefoldin"/>
    <property type="match status" value="1"/>
</dbReference>
<dbReference type="EMBL" id="GL988046">
    <property type="protein sequence ID" value="EGS18062.1"/>
    <property type="molecule type" value="Genomic_DNA"/>
</dbReference>
<feature type="region of interest" description="Disordered" evidence="2">
    <location>
        <begin position="190"/>
        <end position="377"/>
    </location>
</feature>
<dbReference type="GO" id="GO:0000122">
    <property type="term" value="P:negative regulation of transcription by RNA polymerase II"/>
    <property type="evidence" value="ECO:0007669"/>
    <property type="project" value="TreeGrafter"/>
</dbReference>
<dbReference type="GO" id="GO:0003682">
    <property type="term" value="F:chromatin binding"/>
    <property type="evidence" value="ECO:0007669"/>
    <property type="project" value="TreeGrafter"/>
</dbReference>
<dbReference type="GO" id="GO:0003714">
    <property type="term" value="F:transcription corepressor activity"/>
    <property type="evidence" value="ECO:0007669"/>
    <property type="project" value="TreeGrafter"/>
</dbReference>
<feature type="compositionally biased region" description="Low complexity" evidence="2">
    <location>
        <begin position="300"/>
        <end position="314"/>
    </location>
</feature>
<dbReference type="Pfam" id="PF13758">
    <property type="entry name" value="Prefoldin_3"/>
    <property type="match status" value="1"/>
</dbReference>